<dbReference type="Gene3D" id="3.10.620.30">
    <property type="match status" value="1"/>
</dbReference>
<evidence type="ECO:0000313" key="3">
    <source>
        <dbReference type="Proteomes" id="UP000298616"/>
    </source>
</evidence>
<accession>A0A4D7K824</accession>
<dbReference type="InterPro" id="IPR024618">
    <property type="entry name" value="DUF3857"/>
</dbReference>
<evidence type="ECO:0000313" key="2">
    <source>
        <dbReference type="EMBL" id="QCK16884.1"/>
    </source>
</evidence>
<sequence>MRNFYYWLIILICRTYFSYGQVTDYHTSVEIKNNKVETTYEIKIKINDRKESEKYSEVEIFHSDQNELKIHEVYLLDGYGEKIRKLKKKDFSERSAKFSNTFFMDYMVTSFDIKHNTYPYFIYYKYSITEESALDYASWDPYLYYKLPTSNATLKITLPAEEKVRILNDHNIPVKRSSDKDEITYLWQVNNFKLLEKEAYGESPTNLAPEIIVLPENFDYIKPGSYESWKSIGNWQYNVIKDRNDLPETDKQIVQEICQKSSSQREIISKLYNYLQNNTRYINISIDKGGLDPYPASYVSKNKYGDCKALTIYMKSLLEEAGIDSYYTLVNAGEEIQRINRDFPSLQFNHVILAVPVQSDTLWLENTTNILPFGYIGSFTQNRYGFLINQDQSKFVRIPKLSNEDIKVISTYDFQLNENGEGKATFNKIAKGIEYEELADLNSVSDKNLTEEYIDDFIRLKNYVVNNWNIKKNNEDNHSLILSADLSIKKASRKIGPYIILDVPHYRFKKLNIPSERKTGLKFDIPIYNIDQYIYKITNIDYSKIQLPNDKVLSSKFGEYKQNFRIEGDKLIVQKSLKIYSGEYDKKSYQAFYEFTDKIQEIQNQSIIKLQ</sequence>
<dbReference type="EMBL" id="CP028923">
    <property type="protein sequence ID" value="QCK16884.1"/>
    <property type="molecule type" value="Genomic_DNA"/>
</dbReference>
<dbReference type="Gene3D" id="2.60.120.1130">
    <property type="match status" value="1"/>
</dbReference>
<dbReference type="Proteomes" id="UP000298616">
    <property type="component" value="Chromosome"/>
</dbReference>
<dbReference type="AlphaFoldDB" id="A0A4D7K824"/>
<evidence type="ECO:0000259" key="1">
    <source>
        <dbReference type="Pfam" id="PF12969"/>
    </source>
</evidence>
<dbReference type="InterPro" id="IPR038765">
    <property type="entry name" value="Papain-like_cys_pep_sf"/>
</dbReference>
<dbReference type="KEGG" id="fpf:DCC35_20180"/>
<organism evidence="2 3">
    <name type="scientific">Mangrovivirga cuniculi</name>
    <dbReference type="NCBI Taxonomy" id="2715131"/>
    <lineage>
        <taxon>Bacteria</taxon>
        <taxon>Pseudomonadati</taxon>
        <taxon>Bacteroidota</taxon>
        <taxon>Cytophagia</taxon>
        <taxon>Cytophagales</taxon>
        <taxon>Mangrovivirgaceae</taxon>
        <taxon>Mangrovivirga</taxon>
    </lineage>
</organism>
<dbReference type="Gene3D" id="2.60.40.3140">
    <property type="match status" value="1"/>
</dbReference>
<protein>
    <recommendedName>
        <fullName evidence="1">DUF3857 domain-containing protein</fullName>
    </recommendedName>
</protein>
<feature type="domain" description="DUF3857" evidence="1">
    <location>
        <begin position="33"/>
        <end position="193"/>
    </location>
</feature>
<dbReference type="SUPFAM" id="SSF54001">
    <property type="entry name" value="Cysteine proteinases"/>
    <property type="match status" value="1"/>
</dbReference>
<name>A0A4D7K824_9BACT</name>
<proteinExistence type="predicted"/>
<reference evidence="2 3" key="1">
    <citation type="submission" date="2018-04" db="EMBL/GenBank/DDBJ databases">
        <title>Complete genome uncultured novel isolate.</title>
        <authorList>
            <person name="Merlino G."/>
        </authorList>
    </citation>
    <scope>NUCLEOTIDE SEQUENCE [LARGE SCALE GENOMIC DNA]</scope>
    <source>
        <strain evidence="3">R1DC9</strain>
    </source>
</reference>
<dbReference type="Pfam" id="PF12969">
    <property type="entry name" value="DUF3857"/>
    <property type="match status" value="1"/>
</dbReference>
<gene>
    <name evidence="2" type="ORF">DCC35_20180</name>
</gene>
<dbReference type="OrthoDB" id="8595007at2"/>
<dbReference type="RefSeq" id="WP_137092478.1">
    <property type="nucleotide sequence ID" value="NZ_CP028923.1"/>
</dbReference>
<keyword evidence="3" id="KW-1185">Reference proteome</keyword>